<dbReference type="EMBL" id="CM045769">
    <property type="protein sequence ID" value="KAI7995177.1"/>
    <property type="molecule type" value="Genomic_DNA"/>
</dbReference>
<dbReference type="Proteomes" id="UP001060215">
    <property type="component" value="Chromosome 12"/>
</dbReference>
<evidence type="ECO:0000313" key="2">
    <source>
        <dbReference type="Proteomes" id="UP001060215"/>
    </source>
</evidence>
<accession>A0ACC0G427</accession>
<comment type="caution">
    <text evidence="1">The sequence shown here is derived from an EMBL/GenBank/DDBJ whole genome shotgun (WGS) entry which is preliminary data.</text>
</comment>
<organism evidence="1 2">
    <name type="scientific">Camellia lanceoleosa</name>
    <dbReference type="NCBI Taxonomy" id="1840588"/>
    <lineage>
        <taxon>Eukaryota</taxon>
        <taxon>Viridiplantae</taxon>
        <taxon>Streptophyta</taxon>
        <taxon>Embryophyta</taxon>
        <taxon>Tracheophyta</taxon>
        <taxon>Spermatophyta</taxon>
        <taxon>Magnoliopsida</taxon>
        <taxon>eudicotyledons</taxon>
        <taxon>Gunneridae</taxon>
        <taxon>Pentapetalae</taxon>
        <taxon>asterids</taxon>
        <taxon>Ericales</taxon>
        <taxon>Theaceae</taxon>
        <taxon>Camellia</taxon>
    </lineage>
</organism>
<protein>
    <submittedName>
        <fullName evidence="1">Uncharacterized protein</fullName>
    </submittedName>
</protein>
<reference evidence="1 2" key="1">
    <citation type="journal article" date="2022" name="Plant J.">
        <title>Chromosome-level genome of Camellia lanceoleosa provides a valuable resource for understanding genome evolution and self-incompatibility.</title>
        <authorList>
            <person name="Gong W."/>
            <person name="Xiao S."/>
            <person name="Wang L."/>
            <person name="Liao Z."/>
            <person name="Chang Y."/>
            <person name="Mo W."/>
            <person name="Hu G."/>
            <person name="Li W."/>
            <person name="Zhao G."/>
            <person name="Zhu H."/>
            <person name="Hu X."/>
            <person name="Ji K."/>
            <person name="Xiang X."/>
            <person name="Song Q."/>
            <person name="Yuan D."/>
            <person name="Jin S."/>
            <person name="Zhang L."/>
        </authorList>
    </citation>
    <scope>NUCLEOTIDE SEQUENCE [LARGE SCALE GENOMIC DNA]</scope>
    <source>
        <strain evidence="1">SQ_2022a</strain>
    </source>
</reference>
<evidence type="ECO:0000313" key="1">
    <source>
        <dbReference type="EMBL" id="KAI7995177.1"/>
    </source>
</evidence>
<gene>
    <name evidence="1" type="ORF">LOK49_LG11G02732</name>
</gene>
<name>A0ACC0G427_9ERIC</name>
<proteinExistence type="predicted"/>
<keyword evidence="2" id="KW-1185">Reference proteome</keyword>
<sequence>MPSDLCIHCSARQEVKVPSVHHFEFGWPEGIEGWLTEETL</sequence>